<accession>A0ABS8Z9L8</accession>
<protein>
    <recommendedName>
        <fullName evidence="3">Cyclodipeptide synthase</fullName>
    </recommendedName>
</protein>
<reference evidence="4 5" key="1">
    <citation type="submission" date="2021-12" db="EMBL/GenBank/DDBJ databases">
        <title>Genome sequence of Kibdelosporangium philippinense ATCC 49844.</title>
        <authorList>
            <person name="Fedorov E.A."/>
            <person name="Omeragic M."/>
            <person name="Shalygina K.F."/>
            <person name="Maclea K.S."/>
        </authorList>
    </citation>
    <scope>NUCLEOTIDE SEQUENCE [LARGE SCALE GENOMIC DNA]</scope>
    <source>
        <strain evidence="4 5">ATCC 49844</strain>
    </source>
</reference>
<evidence type="ECO:0000313" key="5">
    <source>
        <dbReference type="Proteomes" id="UP001521150"/>
    </source>
</evidence>
<comment type="similarity">
    <text evidence="1">Belongs to the CDPS family.</text>
</comment>
<dbReference type="Proteomes" id="UP001521150">
    <property type="component" value="Unassembled WGS sequence"/>
</dbReference>
<gene>
    <name evidence="4" type="ORF">LWC34_17320</name>
</gene>
<dbReference type="Pfam" id="PF16715">
    <property type="entry name" value="CDPS"/>
    <property type="match status" value="1"/>
</dbReference>
<dbReference type="RefSeq" id="WP_233726071.1">
    <property type="nucleotide sequence ID" value="NZ_JAJVCN010000001.1"/>
</dbReference>
<comment type="caution">
    <text evidence="4">The sequence shown here is derived from an EMBL/GenBank/DDBJ whole genome shotgun (WGS) entry which is preliminary data.</text>
</comment>
<evidence type="ECO:0000256" key="1">
    <source>
        <dbReference type="ARBA" id="ARBA00006034"/>
    </source>
</evidence>
<keyword evidence="5" id="KW-1185">Reference proteome</keyword>
<dbReference type="EMBL" id="JAJVCN010000001">
    <property type="protein sequence ID" value="MCE7004574.1"/>
    <property type="molecule type" value="Genomic_DNA"/>
</dbReference>
<name>A0ABS8Z9L8_9PSEU</name>
<dbReference type="InterPro" id="IPR038622">
    <property type="entry name" value="CDPS_sf"/>
</dbReference>
<proteinExistence type="inferred from homology"/>
<dbReference type="NCBIfam" id="TIGR04539">
    <property type="entry name" value="tRNA_cyclodipep"/>
    <property type="match status" value="1"/>
</dbReference>
<evidence type="ECO:0000313" key="4">
    <source>
        <dbReference type="EMBL" id="MCE7004574.1"/>
    </source>
</evidence>
<dbReference type="Gene3D" id="3.40.50.11710">
    <property type="entry name" value="Cyclodipeptide synthase"/>
    <property type="match status" value="1"/>
</dbReference>
<keyword evidence="2" id="KW-0808">Transferase</keyword>
<evidence type="ECO:0000256" key="2">
    <source>
        <dbReference type="ARBA" id="ARBA00022679"/>
    </source>
</evidence>
<dbReference type="InterPro" id="IPR030903">
    <property type="entry name" value="CDPS"/>
</dbReference>
<evidence type="ECO:0000256" key="3">
    <source>
        <dbReference type="ARBA" id="ARBA00030771"/>
    </source>
</evidence>
<sequence>MSTFPTRPLSVRCKQILTRRAHACFGVSPFNSYFTTERVTELAKWGLSEFDAVHFFVPDAPAAYTLEALGYPPERAAHKARRQGQYVRNKIRRALADLGVSDHPAVDNIYLPQITLLTSIWSALLYACA</sequence>
<organism evidence="4 5">
    <name type="scientific">Kibdelosporangium philippinense</name>
    <dbReference type="NCBI Taxonomy" id="211113"/>
    <lineage>
        <taxon>Bacteria</taxon>
        <taxon>Bacillati</taxon>
        <taxon>Actinomycetota</taxon>
        <taxon>Actinomycetes</taxon>
        <taxon>Pseudonocardiales</taxon>
        <taxon>Pseudonocardiaceae</taxon>
        <taxon>Kibdelosporangium</taxon>
    </lineage>
</organism>